<name>A0A9P7AIW5_9AGAM</name>
<reference evidence="2" key="1">
    <citation type="journal article" date="2020" name="New Phytol.">
        <title>Comparative genomics reveals dynamic genome evolution in host specialist ectomycorrhizal fungi.</title>
        <authorList>
            <person name="Lofgren L.A."/>
            <person name="Nguyen N.H."/>
            <person name="Vilgalys R."/>
            <person name="Ruytinx J."/>
            <person name="Liao H.L."/>
            <person name="Branco S."/>
            <person name="Kuo A."/>
            <person name="LaButti K."/>
            <person name="Lipzen A."/>
            <person name="Andreopoulos W."/>
            <person name="Pangilinan J."/>
            <person name="Riley R."/>
            <person name="Hundley H."/>
            <person name="Na H."/>
            <person name="Barry K."/>
            <person name="Grigoriev I.V."/>
            <person name="Stajich J.E."/>
            <person name="Kennedy P.G."/>
        </authorList>
    </citation>
    <scope>NUCLEOTIDE SEQUENCE</scope>
    <source>
        <strain evidence="2">S12</strain>
    </source>
</reference>
<evidence type="ECO:0008006" key="4">
    <source>
        <dbReference type="Google" id="ProtNLM"/>
    </source>
</evidence>
<dbReference type="EMBL" id="JABBWE010000060">
    <property type="protein sequence ID" value="KAG1789287.1"/>
    <property type="molecule type" value="Genomic_DNA"/>
</dbReference>
<accession>A0A9P7AIW5</accession>
<sequence length="88" mass="10087">MNTMPWILCVASDTLALCTVDWCKTLPRIATNKHRRFKFHGVNFLKLTSRTLQVPLMLHGWALPIYSLTLDIGYGVLTGLCPNIWNRE</sequence>
<dbReference type="GeneID" id="64597537"/>
<keyword evidence="1" id="KW-0732">Signal</keyword>
<evidence type="ECO:0000313" key="3">
    <source>
        <dbReference type="Proteomes" id="UP000719766"/>
    </source>
</evidence>
<evidence type="ECO:0000313" key="2">
    <source>
        <dbReference type="EMBL" id="KAG1789287.1"/>
    </source>
</evidence>
<protein>
    <recommendedName>
        <fullName evidence="4">Secreted protein</fullName>
    </recommendedName>
</protein>
<proteinExistence type="predicted"/>
<evidence type="ECO:0000256" key="1">
    <source>
        <dbReference type="SAM" id="SignalP"/>
    </source>
</evidence>
<feature type="chain" id="PRO_5040161276" description="Secreted protein" evidence="1">
    <location>
        <begin position="17"/>
        <end position="88"/>
    </location>
</feature>
<organism evidence="2 3">
    <name type="scientific">Suillus plorans</name>
    <dbReference type="NCBI Taxonomy" id="116603"/>
    <lineage>
        <taxon>Eukaryota</taxon>
        <taxon>Fungi</taxon>
        <taxon>Dikarya</taxon>
        <taxon>Basidiomycota</taxon>
        <taxon>Agaricomycotina</taxon>
        <taxon>Agaricomycetes</taxon>
        <taxon>Agaricomycetidae</taxon>
        <taxon>Boletales</taxon>
        <taxon>Suillineae</taxon>
        <taxon>Suillaceae</taxon>
        <taxon>Suillus</taxon>
    </lineage>
</organism>
<keyword evidence="3" id="KW-1185">Reference proteome</keyword>
<gene>
    <name evidence="2" type="ORF">HD556DRAFT_1398875</name>
</gene>
<dbReference type="AlphaFoldDB" id="A0A9P7AIW5"/>
<feature type="signal peptide" evidence="1">
    <location>
        <begin position="1"/>
        <end position="16"/>
    </location>
</feature>
<dbReference type="Proteomes" id="UP000719766">
    <property type="component" value="Unassembled WGS sequence"/>
</dbReference>
<comment type="caution">
    <text evidence="2">The sequence shown here is derived from an EMBL/GenBank/DDBJ whole genome shotgun (WGS) entry which is preliminary data.</text>
</comment>
<dbReference type="RefSeq" id="XP_041156389.1">
    <property type="nucleotide sequence ID" value="XM_041303773.1"/>
</dbReference>